<dbReference type="InterPro" id="IPR037207">
    <property type="entry name" value="Nuop51_4Fe4S-bd_sf"/>
</dbReference>
<keyword evidence="2" id="KW-0004">4Fe-4S</keyword>
<dbReference type="Gene3D" id="3.40.50.11540">
    <property type="entry name" value="NADH-ubiquinone oxidoreductase 51kDa subunit"/>
    <property type="match status" value="1"/>
</dbReference>
<dbReference type="InterPro" id="IPR001949">
    <property type="entry name" value="NADH-UbQ_OxRdtase_51kDa_CS"/>
</dbReference>
<dbReference type="Pfam" id="PF10589">
    <property type="entry name" value="NADH_4Fe-4S"/>
    <property type="match status" value="1"/>
</dbReference>
<keyword evidence="5" id="KW-0411">Iron-sulfur</keyword>
<organism evidence="7 8">
    <name type="scientific">Streptosporangium subroseum</name>
    <dbReference type="NCBI Taxonomy" id="106412"/>
    <lineage>
        <taxon>Bacteria</taxon>
        <taxon>Bacillati</taxon>
        <taxon>Actinomycetota</taxon>
        <taxon>Actinomycetes</taxon>
        <taxon>Streptosporangiales</taxon>
        <taxon>Streptosporangiaceae</taxon>
        <taxon>Streptosporangium</taxon>
    </lineage>
</organism>
<dbReference type="SUPFAM" id="SSF140490">
    <property type="entry name" value="Nqo1C-terminal domain-like"/>
    <property type="match status" value="1"/>
</dbReference>
<keyword evidence="4" id="KW-0408">Iron</keyword>
<proteinExistence type="inferred from homology"/>
<dbReference type="InterPro" id="IPR037225">
    <property type="entry name" value="Nuo51_FMN-bd_sf"/>
</dbReference>
<dbReference type="Gene3D" id="1.20.1440.230">
    <property type="entry name" value="NADH-ubiquinone oxidoreductase 51kDa subunit, iron-sulphur binding domain"/>
    <property type="match status" value="1"/>
</dbReference>
<sequence length="519" mass="54586">MSGPDETVTVYVPRDSAARSVGADEVAEGVAATAAGRPIRVVRTGSRGMLWLEPLVEVATAAGRIAYGPVAPEDVEELVAAGMLDGAEHRLRLGPVEDIDWLRDQTRVTFARVGVVDPLSAEDYTAHGGMAGLRRALSLTPEEVVAEVTESGLRGRGGAGFPAGIKWKTVQQAESALKFVCCNADEGDSGTFADRMLMEGDPFTLIEGMTIAAWAAGAQEGYIYIRSEYPDAVATLRTAIEIAYTRGWLGRNILGSELSFDLFVRVGGGAYICGEETSMLESLEGKRGMVRAKPPIPALEGLFGKPTVVNNVLTLGSVPMILADGAEAFARHGVGRSRGTQVFQLGGNVARGGIVETAFGITLGELVEGYGGGTRSGRPVRTVQVGGPLGAYLPTSRFDLPMDYEAFAAANAMVGHGGVVVFDDTVDMAGQARFAMEFCAAESCGKCTPCRIGAVRGVEVIDRIVAGEDRPANLKLLNDLCDLMTEGSLCAMGGLTPMPVKSALAHFPGDFGTTTEEQR</sequence>
<dbReference type="InterPro" id="IPR011538">
    <property type="entry name" value="Nuo51_FMN-bd"/>
</dbReference>
<dbReference type="PANTHER" id="PTHR43578:SF3">
    <property type="entry name" value="NADH-QUINONE OXIDOREDUCTASE SUBUNIT F"/>
    <property type="match status" value="1"/>
</dbReference>
<dbReference type="Proteomes" id="UP000198282">
    <property type="component" value="Unassembled WGS sequence"/>
</dbReference>
<dbReference type="AlphaFoldDB" id="A0A239NJL8"/>
<protein>
    <submittedName>
        <fullName evidence="7">Formate dehydrogenase beta subunit</fullName>
    </submittedName>
</protein>
<dbReference type="Pfam" id="PF01512">
    <property type="entry name" value="Complex1_51K"/>
    <property type="match status" value="1"/>
</dbReference>
<dbReference type="EMBL" id="FZOD01000058">
    <property type="protein sequence ID" value="SNT54319.1"/>
    <property type="molecule type" value="Genomic_DNA"/>
</dbReference>
<dbReference type="CDD" id="cd03063">
    <property type="entry name" value="TRX_Fd_FDH_beta"/>
    <property type="match status" value="1"/>
</dbReference>
<dbReference type="FunFam" id="3.40.50.11540:FF:000001">
    <property type="entry name" value="NADH dehydrogenase [ubiquinone] flavoprotein 1, mitochondrial"/>
    <property type="match status" value="1"/>
</dbReference>
<dbReference type="RefSeq" id="WP_089212084.1">
    <property type="nucleotide sequence ID" value="NZ_FZOD01000058.1"/>
</dbReference>
<dbReference type="GO" id="GO:0051539">
    <property type="term" value="F:4 iron, 4 sulfur cluster binding"/>
    <property type="evidence" value="ECO:0007669"/>
    <property type="project" value="UniProtKB-KW"/>
</dbReference>
<comment type="similarity">
    <text evidence="1">Belongs to the complex I 51 kDa subunit family.</text>
</comment>
<dbReference type="SMART" id="SM00928">
    <property type="entry name" value="NADH_4Fe-4S"/>
    <property type="match status" value="1"/>
</dbReference>
<evidence type="ECO:0000256" key="5">
    <source>
        <dbReference type="ARBA" id="ARBA00023014"/>
    </source>
</evidence>
<evidence type="ECO:0000256" key="1">
    <source>
        <dbReference type="ARBA" id="ARBA00007523"/>
    </source>
</evidence>
<dbReference type="GO" id="GO:0010181">
    <property type="term" value="F:FMN binding"/>
    <property type="evidence" value="ECO:0007669"/>
    <property type="project" value="InterPro"/>
</dbReference>
<evidence type="ECO:0000256" key="2">
    <source>
        <dbReference type="ARBA" id="ARBA00022485"/>
    </source>
</evidence>
<dbReference type="OrthoDB" id="9805533at2"/>
<reference evidence="7 8" key="1">
    <citation type="submission" date="2017-06" db="EMBL/GenBank/DDBJ databases">
        <authorList>
            <person name="Kim H.J."/>
            <person name="Triplett B.A."/>
        </authorList>
    </citation>
    <scope>NUCLEOTIDE SEQUENCE [LARGE SCALE GENOMIC DNA]</scope>
    <source>
        <strain evidence="7 8">CGMCC 4.2132</strain>
    </source>
</reference>
<accession>A0A239NJL8</accession>
<name>A0A239NJL8_9ACTN</name>
<keyword evidence="8" id="KW-1185">Reference proteome</keyword>
<evidence type="ECO:0000256" key="3">
    <source>
        <dbReference type="ARBA" id="ARBA00022723"/>
    </source>
</evidence>
<dbReference type="Gene3D" id="3.10.20.600">
    <property type="match status" value="1"/>
</dbReference>
<dbReference type="SUPFAM" id="SSF142984">
    <property type="entry name" value="Nqo1 middle domain-like"/>
    <property type="match status" value="1"/>
</dbReference>
<keyword evidence="3" id="KW-0479">Metal-binding</keyword>
<evidence type="ECO:0000313" key="7">
    <source>
        <dbReference type="EMBL" id="SNT54319.1"/>
    </source>
</evidence>
<dbReference type="GO" id="GO:0046872">
    <property type="term" value="F:metal ion binding"/>
    <property type="evidence" value="ECO:0007669"/>
    <property type="project" value="UniProtKB-KW"/>
</dbReference>
<evidence type="ECO:0000259" key="6">
    <source>
        <dbReference type="SMART" id="SM00928"/>
    </source>
</evidence>
<dbReference type="PANTHER" id="PTHR43578">
    <property type="entry name" value="NADH-QUINONE OXIDOREDUCTASE SUBUNIT F"/>
    <property type="match status" value="1"/>
</dbReference>
<dbReference type="GO" id="GO:0008137">
    <property type="term" value="F:NADH dehydrogenase (ubiquinone) activity"/>
    <property type="evidence" value="ECO:0007669"/>
    <property type="project" value="InterPro"/>
</dbReference>
<gene>
    <name evidence="7" type="ORF">SAMN05216276_105828</name>
</gene>
<dbReference type="PROSITE" id="PS00645">
    <property type="entry name" value="COMPLEX1_51K_2"/>
    <property type="match status" value="1"/>
</dbReference>
<feature type="domain" description="NADH-ubiquinone oxidoreductase 51kDa subunit iron-sulphur binding" evidence="6">
    <location>
        <begin position="429"/>
        <end position="474"/>
    </location>
</feature>
<evidence type="ECO:0000256" key="4">
    <source>
        <dbReference type="ARBA" id="ARBA00023004"/>
    </source>
</evidence>
<dbReference type="Gene3D" id="6.10.250.1450">
    <property type="match status" value="1"/>
</dbReference>
<dbReference type="InterPro" id="IPR019575">
    <property type="entry name" value="Nuop51_4Fe4S-bd"/>
</dbReference>
<evidence type="ECO:0000313" key="8">
    <source>
        <dbReference type="Proteomes" id="UP000198282"/>
    </source>
</evidence>
<dbReference type="SUPFAM" id="SSF142019">
    <property type="entry name" value="Nqo1 FMN-binding domain-like"/>
    <property type="match status" value="1"/>
</dbReference>